<dbReference type="Gene3D" id="3.30.470.10">
    <property type="match status" value="1"/>
</dbReference>
<dbReference type="Pfam" id="PF01063">
    <property type="entry name" value="Aminotran_4"/>
    <property type="match status" value="1"/>
</dbReference>
<evidence type="ECO:0000313" key="3">
    <source>
        <dbReference type="Proteomes" id="UP000465031"/>
    </source>
</evidence>
<dbReference type="SUPFAM" id="SSF56752">
    <property type="entry name" value="D-aminoacid aminotransferase-like PLP-dependent enzymes"/>
    <property type="match status" value="1"/>
</dbReference>
<accession>A0AAE6RL64</accession>
<dbReference type="GO" id="GO:0005829">
    <property type="term" value="C:cytosol"/>
    <property type="evidence" value="ECO:0007669"/>
    <property type="project" value="TreeGrafter"/>
</dbReference>
<dbReference type="Proteomes" id="UP000465031">
    <property type="component" value="Chromosome"/>
</dbReference>
<dbReference type="InterPro" id="IPR050571">
    <property type="entry name" value="Class-IV_PLP-Dep_Aminotrnsfr"/>
</dbReference>
<proteinExistence type="inferred from homology"/>
<evidence type="ECO:0000313" key="2">
    <source>
        <dbReference type="EMBL" id="QHC55763.1"/>
    </source>
</evidence>
<dbReference type="GO" id="GO:0016829">
    <property type="term" value="F:lyase activity"/>
    <property type="evidence" value="ECO:0007669"/>
    <property type="project" value="UniProtKB-KW"/>
</dbReference>
<dbReference type="PANTHER" id="PTHR42743:SF11">
    <property type="entry name" value="AMINODEOXYCHORISMATE LYASE"/>
    <property type="match status" value="1"/>
</dbReference>
<comment type="similarity">
    <text evidence="1">Belongs to the class-IV pyridoxal-phosphate-dependent aminotransferase family.</text>
</comment>
<keyword evidence="2" id="KW-0456">Lyase</keyword>
<dbReference type="RefSeq" id="WP_132504146.1">
    <property type="nucleotide sequence ID" value="NZ_CP047186.1"/>
</dbReference>
<dbReference type="InterPro" id="IPR001544">
    <property type="entry name" value="Aminotrans_IV"/>
</dbReference>
<dbReference type="PANTHER" id="PTHR42743">
    <property type="entry name" value="AMINO-ACID AMINOTRANSFERASE"/>
    <property type="match status" value="1"/>
</dbReference>
<dbReference type="EMBL" id="CP047186">
    <property type="protein sequence ID" value="QHC55763.1"/>
    <property type="molecule type" value="Genomic_DNA"/>
</dbReference>
<name>A0AAE6RL64_9MICO</name>
<dbReference type="InterPro" id="IPR043131">
    <property type="entry name" value="BCAT-like_N"/>
</dbReference>
<dbReference type="InterPro" id="IPR036038">
    <property type="entry name" value="Aminotransferase-like"/>
</dbReference>
<gene>
    <name evidence="2" type="ORF">GSU10_09060</name>
</gene>
<reference evidence="3" key="1">
    <citation type="submission" date="2019-12" db="EMBL/GenBank/DDBJ databases">
        <title>Complete and draft genome sequences of new strains and members of some known species of the genus Rathayibacter isolated from plants.</title>
        <authorList>
            <person name="Tarlachkov S.V."/>
            <person name="Starodumova I.P."/>
            <person name="Dorofeeva L.V."/>
            <person name="Prisyazhnaya N.V."/>
            <person name="Leyn S."/>
            <person name="Zlamal J."/>
            <person name="Elan M."/>
            <person name="Osterman A.L."/>
            <person name="Nadler S."/>
            <person name="Subbotin S.A."/>
            <person name="Evtushenko L.I."/>
        </authorList>
    </citation>
    <scope>NUCLEOTIDE SEQUENCE [LARGE SCALE GENOMIC DNA]</scope>
    <source>
        <strain evidence="3">VKM Ac-2761</strain>
    </source>
</reference>
<evidence type="ECO:0000256" key="1">
    <source>
        <dbReference type="ARBA" id="ARBA00009320"/>
    </source>
</evidence>
<dbReference type="Gene3D" id="3.20.10.10">
    <property type="entry name" value="D-amino Acid Aminotransferase, subunit A, domain 2"/>
    <property type="match status" value="1"/>
</dbReference>
<dbReference type="InterPro" id="IPR043132">
    <property type="entry name" value="BCAT-like_C"/>
</dbReference>
<dbReference type="GO" id="GO:0046394">
    <property type="term" value="P:carboxylic acid biosynthetic process"/>
    <property type="evidence" value="ECO:0007669"/>
    <property type="project" value="UniProtKB-ARBA"/>
</dbReference>
<dbReference type="KEGG" id="rte:GSU10_09060"/>
<organism evidence="2 3">
    <name type="scientific">Rathayibacter tanaceti</name>
    <dbReference type="NCBI Taxonomy" id="1671680"/>
    <lineage>
        <taxon>Bacteria</taxon>
        <taxon>Bacillati</taxon>
        <taxon>Actinomycetota</taxon>
        <taxon>Actinomycetes</taxon>
        <taxon>Micrococcales</taxon>
        <taxon>Microbacteriaceae</taxon>
        <taxon>Rathayibacter</taxon>
    </lineage>
</organism>
<sequence length="279" mass="28913">MSSPVLVEIASGSARLRDPRAPLVHVDEAGYLRGDGVFETVAVLRGRPRAVTEHLDRLAQSARAVGLAVPEAALWSHALELAVSEHDRVEDLTVRFVAAFGPGDLARCTVRAAPTPDASRLRERGAAVVVLDRGYARGAQEAAPWLLGGVKTTSGAVTRAALREAAARGADDVVWRTSDGLLLEGATSSLVLLTAGVLATPVSSGVLAGTTVERILALGRGLGLDAARRELPVAALVAADAAWLVSSTRRAVPIRSVDTAPLRLDHALTAAFEAGLLAG</sequence>
<protein>
    <submittedName>
        <fullName evidence="2">Aminodeoxychorismate lyase</fullName>
    </submittedName>
</protein>
<dbReference type="AlphaFoldDB" id="A0AAE6RL64"/>